<dbReference type="Proteomes" id="UP000505377">
    <property type="component" value="Chromosome"/>
</dbReference>
<dbReference type="KEGG" id="pbro:HOP40_27325"/>
<feature type="transmembrane region" description="Helical" evidence="1">
    <location>
        <begin position="251"/>
        <end position="271"/>
    </location>
</feature>
<keyword evidence="1" id="KW-1133">Transmembrane helix</keyword>
<dbReference type="Pfam" id="PF01590">
    <property type="entry name" value="GAF"/>
    <property type="match status" value="1"/>
</dbReference>
<feature type="transmembrane region" description="Helical" evidence="1">
    <location>
        <begin position="283"/>
        <end position="304"/>
    </location>
</feature>
<keyword evidence="1" id="KW-0812">Transmembrane</keyword>
<gene>
    <name evidence="3" type="ORF">HOP40_27325</name>
</gene>
<keyword evidence="4" id="KW-1185">Reference proteome</keyword>
<feature type="transmembrane region" description="Helical" evidence="1">
    <location>
        <begin position="106"/>
        <end position="130"/>
    </location>
</feature>
<dbReference type="Gene3D" id="3.30.450.40">
    <property type="match status" value="1"/>
</dbReference>
<feature type="transmembrane region" description="Helical" evidence="1">
    <location>
        <begin position="214"/>
        <end position="239"/>
    </location>
</feature>
<accession>A0A6M6JS15</accession>
<keyword evidence="1" id="KW-0472">Membrane</keyword>
<evidence type="ECO:0000259" key="2">
    <source>
        <dbReference type="Pfam" id="PF01590"/>
    </source>
</evidence>
<proteinExistence type="predicted"/>
<reference evidence="3 4" key="1">
    <citation type="submission" date="2020-05" db="EMBL/GenBank/DDBJ databases">
        <authorList>
            <person name="Mo P."/>
        </authorList>
    </citation>
    <scope>NUCLEOTIDE SEQUENCE [LARGE SCALE GENOMIC DNA]</scope>
    <source>
        <strain evidence="3 4">Gen01</strain>
    </source>
</reference>
<dbReference type="InterPro" id="IPR003018">
    <property type="entry name" value="GAF"/>
</dbReference>
<dbReference type="SUPFAM" id="SSF55781">
    <property type="entry name" value="GAF domain-like"/>
    <property type="match status" value="1"/>
</dbReference>
<evidence type="ECO:0000313" key="4">
    <source>
        <dbReference type="Proteomes" id="UP000505377"/>
    </source>
</evidence>
<feature type="transmembrane region" description="Helical" evidence="1">
    <location>
        <begin position="142"/>
        <end position="160"/>
    </location>
</feature>
<protein>
    <submittedName>
        <fullName evidence="3">GAF domain-containing protein</fullName>
    </submittedName>
</protein>
<dbReference type="EMBL" id="CP053564">
    <property type="protein sequence ID" value="QJY49031.1"/>
    <property type="molecule type" value="Genomic_DNA"/>
</dbReference>
<name>A0A6M6JS15_9PSEU</name>
<dbReference type="RefSeq" id="WP_172163896.1">
    <property type="nucleotide sequence ID" value="NZ_CP053564.1"/>
</dbReference>
<evidence type="ECO:0000313" key="3">
    <source>
        <dbReference type="EMBL" id="QJY49031.1"/>
    </source>
</evidence>
<dbReference type="InterPro" id="IPR029016">
    <property type="entry name" value="GAF-like_dom_sf"/>
</dbReference>
<dbReference type="AlphaFoldDB" id="A0A6M6JS15"/>
<feature type="transmembrane region" description="Helical" evidence="1">
    <location>
        <begin position="310"/>
        <end position="327"/>
    </location>
</feature>
<sequence>MTARRWAWALAAVTASGVAAQLVLLVLAGVPLLSAEALNRTFPFVPVAALVGAVVGALVVGRHPRHRIGWLLCIGQAGTAVGLAAQALGAGVLAHGLDAPAVVGHLALWAGALFGASYALALLGGLLLLAPDGRLPSRRWRPVVWFLAASYGLTVIAVLLTPPSRIELDGPGDLGQLATILGVTGDLGITLALPAGAAALAVRLRRARDAERRQLRWIAGAAVFLAVAVVVTVGVNIARGGDTAELWYAEILLYLGYLAVPAATGIAVLRYRLYDIDVIIGSAVRLGVMAAFVTAGYVAVVVVIGTLLGGAAVGSSLLAFVLVALAFQPLRRRVDQLADRVVHGTRAAPYDSLAEFTRRLAGAPSDPRLLGLVAQGCAQVAGAARVVVTVAVPGAVDLTETWPDGPGVAPGMSIPVRHQGEVLGEIGLAMTPGRQLTSSQRRLLEEFAGQAGLAFRNIALTAALQAKAAALHRYREELTASRRRLVHAANTERDRVAAAIRREVVGHLEPLPARLGRLASRVLDDPVDVAHRLQQQEELTTRSIETLRTITGGVLPPLLARRGLAAALESSVGQSTAVVVGDGIGERRFSTGVEIAAYFCCIEAVRGMAPGAELTLDAVDDRLHVVVRGHRSGEDDSELRLVDRVEALGGQVVVSGAPGGPSEVRAAIPVASAHTAASPSEPKTDLLM</sequence>
<feature type="transmembrane region" description="Helical" evidence="1">
    <location>
        <begin position="180"/>
        <end position="202"/>
    </location>
</feature>
<feature type="domain" description="GAF" evidence="2">
    <location>
        <begin position="371"/>
        <end position="454"/>
    </location>
</feature>
<feature type="transmembrane region" description="Helical" evidence="1">
    <location>
        <begin position="44"/>
        <end position="61"/>
    </location>
</feature>
<feature type="transmembrane region" description="Helical" evidence="1">
    <location>
        <begin position="68"/>
        <end position="94"/>
    </location>
</feature>
<organism evidence="3 4">
    <name type="scientific">Pseudonocardia broussonetiae</name>
    <dbReference type="NCBI Taxonomy" id="2736640"/>
    <lineage>
        <taxon>Bacteria</taxon>
        <taxon>Bacillati</taxon>
        <taxon>Actinomycetota</taxon>
        <taxon>Actinomycetes</taxon>
        <taxon>Pseudonocardiales</taxon>
        <taxon>Pseudonocardiaceae</taxon>
        <taxon>Pseudonocardia</taxon>
    </lineage>
</organism>
<evidence type="ECO:0000256" key="1">
    <source>
        <dbReference type="SAM" id="Phobius"/>
    </source>
</evidence>